<dbReference type="EMBL" id="HF935724">
    <property type="protein sequence ID" value="CCX32045.1"/>
    <property type="molecule type" value="Genomic_DNA"/>
</dbReference>
<organism evidence="2 3">
    <name type="scientific">Pyronema omphalodes (strain CBS 100304)</name>
    <name type="common">Pyronema confluens</name>
    <dbReference type="NCBI Taxonomy" id="1076935"/>
    <lineage>
        <taxon>Eukaryota</taxon>
        <taxon>Fungi</taxon>
        <taxon>Dikarya</taxon>
        <taxon>Ascomycota</taxon>
        <taxon>Pezizomycotina</taxon>
        <taxon>Pezizomycetes</taxon>
        <taxon>Pezizales</taxon>
        <taxon>Pyronemataceae</taxon>
        <taxon>Pyronema</taxon>
    </lineage>
</organism>
<dbReference type="Proteomes" id="UP000018144">
    <property type="component" value="Unassembled WGS sequence"/>
</dbReference>
<feature type="compositionally biased region" description="Polar residues" evidence="1">
    <location>
        <begin position="81"/>
        <end position="91"/>
    </location>
</feature>
<feature type="region of interest" description="Disordered" evidence="1">
    <location>
        <begin position="76"/>
        <end position="150"/>
    </location>
</feature>
<proteinExistence type="predicted"/>
<feature type="compositionally biased region" description="Polar residues" evidence="1">
    <location>
        <begin position="292"/>
        <end position="301"/>
    </location>
</feature>
<keyword evidence="3" id="KW-1185">Reference proteome</keyword>
<dbReference type="OrthoDB" id="10398010at2759"/>
<accession>U4LRT3</accession>
<sequence>MKSSPFSHLRPSLHLLLRLPDILESNSFPRKMATTITSFEIESNEPMKLTASSPGPEPHTAETIASVYLESLDFEPKSSEDMASSGSSIKDSVNAKLPETSLSPTPKSPNQEDPTLSSNSESPKAIISDPTPSSDPETTSGSTSSPSATNNKFYFQRETHASYRSSAILTFSVNPDECKPVYTIKHHPQFVNPLSFLPYSKKTGPDITLYRGGKSDGDAGDATGAQEVVATATIKNSIFAKGLGEVKISGTSSGAVSEVFKIKPNPQVGHAVFTYAGKQLYWLITASQQPPLNAAQQNTTPPVEGENQPRAGGLRGTLNDVISKKREVLLIHYTAKLMEVTEAAAEELAVYEDIMPINPPTTREFIWENGHVGILEFKQGLVKRHEVSGEFVDAATAALVLMIERAKRGMKTVGKGFNSVLWSYVIPWNGGGFMGDIMG</sequence>
<gene>
    <name evidence="2" type="ORF">PCON_12315</name>
</gene>
<dbReference type="AlphaFoldDB" id="U4LRT3"/>
<feature type="compositionally biased region" description="Low complexity" evidence="1">
    <location>
        <begin position="128"/>
        <end position="147"/>
    </location>
</feature>
<evidence type="ECO:0000313" key="3">
    <source>
        <dbReference type="Proteomes" id="UP000018144"/>
    </source>
</evidence>
<feature type="compositionally biased region" description="Polar residues" evidence="1">
    <location>
        <begin position="100"/>
        <end position="122"/>
    </location>
</feature>
<evidence type="ECO:0000256" key="1">
    <source>
        <dbReference type="SAM" id="MobiDB-lite"/>
    </source>
</evidence>
<evidence type="ECO:0000313" key="2">
    <source>
        <dbReference type="EMBL" id="CCX32045.1"/>
    </source>
</evidence>
<reference evidence="2 3" key="1">
    <citation type="journal article" date="2013" name="PLoS Genet.">
        <title>The genome and development-dependent transcriptomes of Pyronema confluens: a window into fungal evolution.</title>
        <authorList>
            <person name="Traeger S."/>
            <person name="Altegoer F."/>
            <person name="Freitag M."/>
            <person name="Gabaldon T."/>
            <person name="Kempken F."/>
            <person name="Kumar A."/>
            <person name="Marcet-Houben M."/>
            <person name="Poggeler S."/>
            <person name="Stajich J.E."/>
            <person name="Nowrousian M."/>
        </authorList>
    </citation>
    <scope>NUCLEOTIDE SEQUENCE [LARGE SCALE GENOMIC DNA]</scope>
    <source>
        <strain evidence="3">CBS 100304</strain>
        <tissue evidence="2">Vegetative mycelium</tissue>
    </source>
</reference>
<feature type="region of interest" description="Disordered" evidence="1">
    <location>
        <begin position="292"/>
        <end position="316"/>
    </location>
</feature>
<name>U4LRT3_PYROM</name>
<protein>
    <submittedName>
        <fullName evidence="2">Uncharacterized protein</fullName>
    </submittedName>
</protein>